<organism evidence="1">
    <name type="scientific">Cyanobacterium aponinum AL20115</name>
    <dbReference type="NCBI Taxonomy" id="3090662"/>
    <lineage>
        <taxon>Bacteria</taxon>
        <taxon>Bacillati</taxon>
        <taxon>Cyanobacteriota</taxon>
        <taxon>Cyanophyceae</taxon>
        <taxon>Oscillatoriophycideae</taxon>
        <taxon>Chroococcales</taxon>
        <taxon>Geminocystaceae</taxon>
        <taxon>Cyanobacterium</taxon>
    </lineage>
</organism>
<sequence>MKVRYDNDIDAIYFDLKDILSYDSDEIKDGIIIDYDKNDNIVGIEVLDFQSKLKKGLKVADLPFPEDEKLTASQYFNYPIAILS</sequence>
<dbReference type="InterPro" id="IPR019270">
    <property type="entry name" value="DUF2283"/>
</dbReference>
<name>A0AAF0ZGA3_9CHRO</name>
<dbReference type="AlphaFoldDB" id="A0AAF0ZGA3"/>
<proteinExistence type="predicted"/>
<protein>
    <submittedName>
        <fullName evidence="1">DUF2283 domain-containing protein</fullName>
    </submittedName>
</protein>
<accession>A0AAF0ZGA3</accession>
<gene>
    <name evidence="1" type="ORF">SAY89_00515</name>
</gene>
<reference evidence="1" key="1">
    <citation type="submission" date="2023-11" db="EMBL/GenBank/DDBJ databases">
        <title>Genome sequence of Cyanobacterium aponinum BCRC AL20115.</title>
        <authorList>
            <person name="Chang H.-Y."/>
            <person name="Lin K.-M."/>
            <person name="Hsueh H.-T."/>
            <person name="Chu H.-A."/>
            <person name="Kuo C.-H."/>
        </authorList>
    </citation>
    <scope>NUCLEOTIDE SEQUENCE</scope>
    <source>
        <strain evidence="1">AL20115</strain>
    </source>
</reference>
<dbReference type="EMBL" id="CP138348">
    <property type="protein sequence ID" value="WPF88789.1"/>
    <property type="molecule type" value="Genomic_DNA"/>
</dbReference>
<dbReference type="Pfam" id="PF10049">
    <property type="entry name" value="DUF2283"/>
    <property type="match status" value="1"/>
</dbReference>
<dbReference type="RefSeq" id="WP_320001616.1">
    <property type="nucleotide sequence ID" value="NZ_CP138348.1"/>
</dbReference>
<evidence type="ECO:0000313" key="1">
    <source>
        <dbReference type="EMBL" id="WPF88789.1"/>
    </source>
</evidence>